<dbReference type="Pfam" id="PF20028">
    <property type="entry name" value="VMAP-C"/>
    <property type="match status" value="1"/>
</dbReference>
<dbReference type="InterPro" id="IPR045555">
    <property type="entry name" value="VMAP-M0"/>
</dbReference>
<dbReference type="EMBL" id="CP109135">
    <property type="protein sequence ID" value="WSD19889.1"/>
    <property type="molecule type" value="Genomic_DNA"/>
</dbReference>
<accession>A0ABZ1HMQ4</accession>
<organism evidence="4 5">
    <name type="scientific">Streptomyces phaeochromogenes</name>
    <dbReference type="NCBI Taxonomy" id="1923"/>
    <lineage>
        <taxon>Bacteria</taxon>
        <taxon>Bacillati</taxon>
        <taxon>Actinomycetota</taxon>
        <taxon>Actinomycetes</taxon>
        <taxon>Kitasatosporales</taxon>
        <taxon>Streptomycetaceae</taxon>
        <taxon>Streptomyces</taxon>
        <taxon>Streptomyces phaeochromogenes group</taxon>
    </lineage>
</organism>
<evidence type="ECO:0000259" key="1">
    <source>
        <dbReference type="Pfam" id="PF19916"/>
    </source>
</evidence>
<dbReference type="Pfam" id="PF19916">
    <property type="entry name" value="VMAP-M0"/>
    <property type="match status" value="1"/>
</dbReference>
<feature type="domain" description="vWA-MoxR associated protein middle region 0" evidence="1">
    <location>
        <begin position="121"/>
        <end position="222"/>
    </location>
</feature>
<evidence type="ECO:0000313" key="4">
    <source>
        <dbReference type="EMBL" id="WSD19889.1"/>
    </source>
</evidence>
<reference evidence="4 5" key="1">
    <citation type="submission" date="2022-10" db="EMBL/GenBank/DDBJ databases">
        <title>The complete genomes of actinobacterial strains from the NBC collection.</title>
        <authorList>
            <person name="Joergensen T.S."/>
            <person name="Alvarez Arevalo M."/>
            <person name="Sterndorff E.B."/>
            <person name="Faurdal D."/>
            <person name="Vuksanovic O."/>
            <person name="Mourched A.-S."/>
            <person name="Charusanti P."/>
            <person name="Shaw S."/>
            <person name="Blin K."/>
            <person name="Weber T."/>
        </authorList>
    </citation>
    <scope>NUCLEOTIDE SEQUENCE [LARGE SCALE GENOMIC DNA]</scope>
    <source>
        <strain evidence="4 5">NBC 01752</strain>
    </source>
</reference>
<feature type="domain" description="Effector-associated" evidence="2">
    <location>
        <begin position="24"/>
        <end position="102"/>
    </location>
</feature>
<dbReference type="InterPro" id="IPR045431">
    <property type="entry name" value="EAD2"/>
</dbReference>
<feature type="domain" description="vWA-MoxR associated protein C-terminal" evidence="3">
    <location>
        <begin position="252"/>
        <end position="492"/>
    </location>
</feature>
<keyword evidence="5" id="KW-1185">Reference proteome</keyword>
<proteinExistence type="predicted"/>
<dbReference type="Proteomes" id="UP001340816">
    <property type="component" value="Chromosome"/>
</dbReference>
<sequence length="513" mass="56497">MAFDESSGSSWHGPGVELLLRLTEVLCDLGCMQDASGRGQFAVLLGDQLHQHIDLRGVRLREDVVTLVRAALSAPGGERVLVWVVDVCEGTEAAADLRAVVDSVTAPSASMQPPGPLSGYDESTAHALLNAVRENVPTIRLRDALVEELHGMDLPIGRTIEQLFTYTVELNAQPDGLPPAVLLIDHAARLVGAADHRRALSDWVEAWARHAGLLEPLERRRARRAATEYDPEIPRCLVVAVEPARDGSDEIVVRPWLNTAPGRWQPQPGEPVTTTLGRLGPAVESVLRQGARLWAVQPEPKQDDREQPPPYIEFVLPYDLLNHDVARLRLATGGGNPLPLGLRYGVHLRSLDRMRTDDVLVMDQWRERWRTMQEHGISVQSWGEPDARPVDDWQVSLAEEHDRTAVVLDAPAEPPALEALKAAIAEGIGLAVWDRRGVFLDERREVVTAVFASVPTPSQVPMAVHRLRRKAEANPQGPLLLGRHIAFFWDDPTRLVDIQTTDPGDLASEEAPA</sequence>
<evidence type="ECO:0000313" key="5">
    <source>
        <dbReference type="Proteomes" id="UP001340816"/>
    </source>
</evidence>
<dbReference type="RefSeq" id="WP_266749816.1">
    <property type="nucleotide sequence ID" value="NZ_CP108589.1"/>
</dbReference>
<protein>
    <submittedName>
        <fullName evidence="4">Uncharacterized protein</fullName>
    </submittedName>
</protein>
<name>A0ABZ1HMQ4_STRPH</name>
<gene>
    <name evidence="4" type="ORF">OHB35_45380</name>
</gene>
<evidence type="ECO:0000259" key="2">
    <source>
        <dbReference type="Pfam" id="PF19956"/>
    </source>
</evidence>
<dbReference type="Pfam" id="PF19956">
    <property type="entry name" value="EAD2"/>
    <property type="match status" value="1"/>
</dbReference>
<dbReference type="InterPro" id="IPR045450">
    <property type="entry name" value="VMAP_C"/>
</dbReference>
<evidence type="ECO:0000259" key="3">
    <source>
        <dbReference type="Pfam" id="PF20028"/>
    </source>
</evidence>